<evidence type="ECO:0000313" key="3">
    <source>
        <dbReference type="Proteomes" id="UP001589836"/>
    </source>
</evidence>
<dbReference type="Proteomes" id="UP001589836">
    <property type="component" value="Unassembled WGS sequence"/>
</dbReference>
<protein>
    <submittedName>
        <fullName evidence="2">DUF4305 domain-containing protein</fullName>
    </submittedName>
</protein>
<keyword evidence="1" id="KW-0472">Membrane</keyword>
<accession>A0ABV6LTT1</accession>
<keyword evidence="1" id="KW-1133">Transmembrane helix</keyword>
<keyword evidence="1" id="KW-0812">Transmembrane</keyword>
<keyword evidence="3" id="KW-1185">Reference proteome</keyword>
<evidence type="ECO:0000256" key="1">
    <source>
        <dbReference type="SAM" id="Phobius"/>
    </source>
</evidence>
<dbReference type="InterPro" id="IPR025426">
    <property type="entry name" value="DUF4305"/>
</dbReference>
<organism evidence="2 3">
    <name type="scientific">Pontibacillus salicampi</name>
    <dbReference type="NCBI Taxonomy" id="1449801"/>
    <lineage>
        <taxon>Bacteria</taxon>
        <taxon>Bacillati</taxon>
        <taxon>Bacillota</taxon>
        <taxon>Bacilli</taxon>
        <taxon>Bacillales</taxon>
        <taxon>Bacillaceae</taxon>
        <taxon>Pontibacillus</taxon>
    </lineage>
</organism>
<comment type="caution">
    <text evidence="2">The sequence shown here is derived from an EMBL/GenBank/DDBJ whole genome shotgun (WGS) entry which is preliminary data.</text>
</comment>
<gene>
    <name evidence="2" type="ORF">ACFFGV_19780</name>
</gene>
<dbReference type="Pfam" id="PF14146">
    <property type="entry name" value="DUF4305"/>
    <property type="match status" value="1"/>
</dbReference>
<feature type="transmembrane region" description="Helical" evidence="1">
    <location>
        <begin position="29"/>
        <end position="50"/>
    </location>
</feature>
<evidence type="ECO:0000313" key="2">
    <source>
        <dbReference type="EMBL" id="MFC0525822.1"/>
    </source>
</evidence>
<reference evidence="2 3" key="1">
    <citation type="submission" date="2024-09" db="EMBL/GenBank/DDBJ databases">
        <authorList>
            <person name="Sun Q."/>
            <person name="Mori K."/>
        </authorList>
    </citation>
    <scope>NUCLEOTIDE SEQUENCE [LARGE SCALE GENOMIC DNA]</scope>
    <source>
        <strain evidence="2 3">NCAIM B.02529</strain>
    </source>
</reference>
<sequence>MAFLYFIVGIVFTYVAIQGAAMNDSVWNLFTVFMALLATFDFAVCIRLFMVHFRTRKQNK</sequence>
<dbReference type="EMBL" id="JBHLTP010000022">
    <property type="protein sequence ID" value="MFC0525822.1"/>
    <property type="molecule type" value="Genomic_DNA"/>
</dbReference>
<proteinExistence type="predicted"/>
<name>A0ABV6LTT1_9BACI</name>